<dbReference type="EMBL" id="JADKYB010000010">
    <property type="protein sequence ID" value="MBM9506854.1"/>
    <property type="molecule type" value="Genomic_DNA"/>
</dbReference>
<evidence type="ECO:0000256" key="1">
    <source>
        <dbReference type="SAM" id="MobiDB-lite"/>
    </source>
</evidence>
<protein>
    <submittedName>
        <fullName evidence="2">Uncharacterized protein</fullName>
    </submittedName>
</protein>
<feature type="region of interest" description="Disordered" evidence="1">
    <location>
        <begin position="106"/>
        <end position="128"/>
    </location>
</feature>
<dbReference type="Proteomes" id="UP000749040">
    <property type="component" value="Unassembled WGS sequence"/>
</dbReference>
<keyword evidence="3" id="KW-1185">Reference proteome</keyword>
<evidence type="ECO:0000313" key="3">
    <source>
        <dbReference type="Proteomes" id="UP000749040"/>
    </source>
</evidence>
<gene>
    <name evidence="2" type="ORF">ITX44_20355</name>
</gene>
<organism evidence="2 3">
    <name type="scientific">Actinacidiphila acididurans</name>
    <dbReference type="NCBI Taxonomy" id="2784346"/>
    <lineage>
        <taxon>Bacteria</taxon>
        <taxon>Bacillati</taxon>
        <taxon>Actinomycetota</taxon>
        <taxon>Actinomycetes</taxon>
        <taxon>Kitasatosporales</taxon>
        <taxon>Streptomycetaceae</taxon>
        <taxon>Actinacidiphila</taxon>
    </lineage>
</organism>
<sequence>MSLGAGVQSSTLLLLAAEGRLPALDAAVFADTRWEPRAVYEHLDRLEREVAEPAGIPIPRVSAGHIRDHALNLDQAPIDHVSAHEWAGRQATLDEEAADVLEHGAAEGCSPWSCPGGDPAAEGFDLTA</sequence>
<dbReference type="CDD" id="cd01986">
    <property type="entry name" value="AANH-like"/>
    <property type="match status" value="1"/>
</dbReference>
<evidence type="ECO:0000313" key="2">
    <source>
        <dbReference type="EMBL" id="MBM9506854.1"/>
    </source>
</evidence>
<proteinExistence type="predicted"/>
<reference evidence="2 3" key="1">
    <citation type="submission" date="2021-01" db="EMBL/GenBank/DDBJ databases">
        <title>Streptomyces acididurans sp. nov., isolated from a peat swamp forest soil.</title>
        <authorList>
            <person name="Chantavorakit T."/>
            <person name="Duangmal K."/>
        </authorList>
    </citation>
    <scope>NUCLEOTIDE SEQUENCE [LARGE SCALE GENOMIC DNA]</scope>
    <source>
        <strain evidence="2 3">KK5PA1</strain>
    </source>
</reference>
<accession>A0ABS2TU52</accession>
<name>A0ABS2TU52_9ACTN</name>
<comment type="caution">
    <text evidence="2">The sequence shown here is derived from an EMBL/GenBank/DDBJ whole genome shotgun (WGS) entry which is preliminary data.</text>
</comment>